<dbReference type="RefSeq" id="WP_324275558.1">
    <property type="nucleotide sequence ID" value="NZ_CP141261.1"/>
</dbReference>
<protein>
    <submittedName>
        <fullName evidence="3">PaaI family thioesterase</fullName>
        <ecNumber evidence="3">3.1.2.-</ecNumber>
    </submittedName>
</protein>
<dbReference type="GO" id="GO:0016787">
    <property type="term" value="F:hydrolase activity"/>
    <property type="evidence" value="ECO:0007669"/>
    <property type="project" value="UniProtKB-KW"/>
</dbReference>
<dbReference type="InterPro" id="IPR049449">
    <property type="entry name" value="TesB_ACOT8-like_N"/>
</dbReference>
<dbReference type="Gene3D" id="3.10.129.10">
    <property type="entry name" value="Hotdog Thioesterase"/>
    <property type="match status" value="1"/>
</dbReference>
<dbReference type="EC" id="3.1.2.-" evidence="3"/>
<dbReference type="CDD" id="cd03443">
    <property type="entry name" value="PaaI_thioesterase"/>
    <property type="match status" value="1"/>
</dbReference>
<accession>A0ABZ1B089</accession>
<evidence type="ECO:0000313" key="3">
    <source>
        <dbReference type="EMBL" id="WRL64230.1"/>
    </source>
</evidence>
<evidence type="ECO:0000313" key="4">
    <source>
        <dbReference type="Proteomes" id="UP001324287"/>
    </source>
</evidence>
<keyword evidence="4" id="KW-1185">Reference proteome</keyword>
<evidence type="ECO:0000259" key="2">
    <source>
        <dbReference type="Pfam" id="PF13622"/>
    </source>
</evidence>
<feature type="domain" description="Acyl-CoA thioesterase-like N-terminal HotDog" evidence="2">
    <location>
        <begin position="65"/>
        <end position="139"/>
    </location>
</feature>
<dbReference type="EMBL" id="CP141261">
    <property type="protein sequence ID" value="WRL64230.1"/>
    <property type="molecule type" value="Genomic_DNA"/>
</dbReference>
<evidence type="ECO:0000256" key="1">
    <source>
        <dbReference type="SAM" id="MobiDB-lite"/>
    </source>
</evidence>
<dbReference type="InterPro" id="IPR029069">
    <property type="entry name" value="HotDog_dom_sf"/>
</dbReference>
<name>A0ABZ1B089_9ACTN</name>
<proteinExistence type="predicted"/>
<keyword evidence="3" id="KW-0378">Hydrolase</keyword>
<sequence length="151" mass="15588">MPPLSADDLDPQERAAVEATIQAAERARARGTSVGEELTAPHWDTGAPEGTARGTLRIGPELTNRVGHLQGGALYGIGLAAADRAVQTTGDPLDPADGSWQFLRPGDGTDLVVEATVARRGREAAFATVTLTVDGRAVGAGQFAFRRGASA</sequence>
<organism evidence="3 4">
    <name type="scientific">Blastococcus brunescens</name>
    <dbReference type="NCBI Taxonomy" id="1564165"/>
    <lineage>
        <taxon>Bacteria</taxon>
        <taxon>Bacillati</taxon>
        <taxon>Actinomycetota</taxon>
        <taxon>Actinomycetes</taxon>
        <taxon>Geodermatophilales</taxon>
        <taxon>Geodermatophilaceae</taxon>
        <taxon>Blastococcus</taxon>
    </lineage>
</organism>
<reference evidence="3 4" key="1">
    <citation type="submission" date="2023-12" db="EMBL/GenBank/DDBJ databases">
        <title>Blastococcus brunescens sp. nov., an actonobacterium isolated from sandstone collected in sahara desert.</title>
        <authorList>
            <person name="Gtari M."/>
            <person name="Ghodhbane F."/>
        </authorList>
    </citation>
    <scope>NUCLEOTIDE SEQUENCE [LARGE SCALE GENOMIC DNA]</scope>
    <source>
        <strain evidence="3 4">BMG 8361</strain>
    </source>
</reference>
<dbReference type="Pfam" id="PF13622">
    <property type="entry name" value="4HBT_3"/>
    <property type="match status" value="1"/>
</dbReference>
<gene>
    <name evidence="3" type="ORF">U6N30_32570</name>
</gene>
<dbReference type="Proteomes" id="UP001324287">
    <property type="component" value="Chromosome"/>
</dbReference>
<feature type="region of interest" description="Disordered" evidence="1">
    <location>
        <begin position="26"/>
        <end position="54"/>
    </location>
</feature>
<dbReference type="SUPFAM" id="SSF54637">
    <property type="entry name" value="Thioesterase/thiol ester dehydrase-isomerase"/>
    <property type="match status" value="1"/>
</dbReference>